<evidence type="ECO:0000313" key="4">
    <source>
        <dbReference type="Proteomes" id="UP001500185"/>
    </source>
</evidence>
<reference evidence="3 4" key="1">
    <citation type="journal article" date="2019" name="Int. J. Syst. Evol. Microbiol.">
        <title>The Global Catalogue of Microorganisms (GCM) 10K type strain sequencing project: providing services to taxonomists for standard genome sequencing and annotation.</title>
        <authorList>
            <consortium name="The Broad Institute Genomics Platform"/>
            <consortium name="The Broad Institute Genome Sequencing Center for Infectious Disease"/>
            <person name="Wu L."/>
            <person name="Ma J."/>
        </authorList>
    </citation>
    <scope>NUCLEOTIDE SEQUENCE [LARGE SCALE GENOMIC DNA]</scope>
    <source>
        <strain evidence="3 4">JCM 16231</strain>
    </source>
</reference>
<dbReference type="PROSITE" id="PS50110">
    <property type="entry name" value="RESPONSE_REGULATORY"/>
    <property type="match status" value="1"/>
</dbReference>
<sequence>MDTFKILIVEDNIGDVLMITEALEDSKYVTQQWVVSDGKKALDFLLKQNSYTSAETPDLVLLDYNIPKYNGLEVLKIIKNDEVLKTIPVVIFTTSSSRFDVIKCYENHVNCYITKPQDGPDFINAVAKIEEFWIDYVNSPSFTKP</sequence>
<dbReference type="SUPFAM" id="SSF52172">
    <property type="entry name" value="CheY-like"/>
    <property type="match status" value="1"/>
</dbReference>
<dbReference type="Proteomes" id="UP001500185">
    <property type="component" value="Unassembled WGS sequence"/>
</dbReference>
<dbReference type="InterPro" id="IPR011006">
    <property type="entry name" value="CheY-like_superfamily"/>
</dbReference>
<dbReference type="RefSeq" id="WP_224453343.1">
    <property type="nucleotide sequence ID" value="NZ_BAAAGG010000005.1"/>
</dbReference>
<feature type="domain" description="Response regulatory" evidence="2">
    <location>
        <begin position="5"/>
        <end position="130"/>
    </location>
</feature>
<dbReference type="InterPro" id="IPR001789">
    <property type="entry name" value="Sig_transdc_resp-reg_receiver"/>
</dbReference>
<dbReference type="InterPro" id="IPR052893">
    <property type="entry name" value="TCS_response_regulator"/>
</dbReference>
<keyword evidence="4" id="KW-1185">Reference proteome</keyword>
<comment type="caution">
    <text evidence="3">The sequence shown here is derived from an EMBL/GenBank/DDBJ whole genome shotgun (WGS) entry which is preliminary data.</text>
</comment>
<dbReference type="CDD" id="cd17557">
    <property type="entry name" value="REC_Rcp-like"/>
    <property type="match status" value="1"/>
</dbReference>
<dbReference type="PANTHER" id="PTHR44520">
    <property type="entry name" value="RESPONSE REGULATOR RCP1-RELATED"/>
    <property type="match status" value="1"/>
</dbReference>
<dbReference type="SMART" id="SM00448">
    <property type="entry name" value="REC"/>
    <property type="match status" value="1"/>
</dbReference>
<dbReference type="PANTHER" id="PTHR44520:SF2">
    <property type="entry name" value="RESPONSE REGULATOR RCP1"/>
    <property type="match status" value="1"/>
</dbReference>
<dbReference type="Pfam" id="PF00072">
    <property type="entry name" value="Response_reg"/>
    <property type="match status" value="1"/>
</dbReference>
<evidence type="ECO:0000313" key="3">
    <source>
        <dbReference type="EMBL" id="GAA0754408.1"/>
    </source>
</evidence>
<evidence type="ECO:0000259" key="2">
    <source>
        <dbReference type="PROSITE" id="PS50110"/>
    </source>
</evidence>
<keyword evidence="1" id="KW-0597">Phosphoprotein</keyword>
<organism evidence="3 4">
    <name type="scientific">Psychroflexus lacisalsi</name>
    <dbReference type="NCBI Taxonomy" id="503928"/>
    <lineage>
        <taxon>Bacteria</taxon>
        <taxon>Pseudomonadati</taxon>
        <taxon>Bacteroidota</taxon>
        <taxon>Flavobacteriia</taxon>
        <taxon>Flavobacteriales</taxon>
        <taxon>Flavobacteriaceae</taxon>
        <taxon>Psychroflexus</taxon>
    </lineage>
</organism>
<accession>A0ABN1K4E6</accession>
<dbReference type="EMBL" id="BAAAGG010000005">
    <property type="protein sequence ID" value="GAA0754408.1"/>
    <property type="molecule type" value="Genomic_DNA"/>
</dbReference>
<proteinExistence type="predicted"/>
<feature type="modified residue" description="4-aspartylphosphate" evidence="1">
    <location>
        <position position="63"/>
    </location>
</feature>
<gene>
    <name evidence="3" type="ORF">GCM10009433_07970</name>
</gene>
<evidence type="ECO:0000256" key="1">
    <source>
        <dbReference type="PROSITE-ProRule" id="PRU00169"/>
    </source>
</evidence>
<name>A0ABN1K4E6_9FLAO</name>
<protein>
    <submittedName>
        <fullName evidence="3">Response regulator</fullName>
    </submittedName>
</protein>
<dbReference type="Gene3D" id="3.40.50.2300">
    <property type="match status" value="1"/>
</dbReference>